<name>A0A2B4S1Y4_STYPI</name>
<accession>A0A2B4S1Y4</accession>
<evidence type="ECO:0000313" key="1">
    <source>
        <dbReference type="EMBL" id="PFX23059.1"/>
    </source>
</evidence>
<dbReference type="InterPro" id="IPR013083">
    <property type="entry name" value="Znf_RING/FYVE/PHD"/>
</dbReference>
<dbReference type="Proteomes" id="UP000225706">
    <property type="component" value="Unassembled WGS sequence"/>
</dbReference>
<dbReference type="OrthoDB" id="5948010at2759"/>
<dbReference type="EMBL" id="LSMT01000219">
    <property type="protein sequence ID" value="PFX23059.1"/>
    <property type="molecule type" value="Genomic_DNA"/>
</dbReference>
<dbReference type="SUPFAM" id="SSF57850">
    <property type="entry name" value="RING/U-box"/>
    <property type="match status" value="1"/>
</dbReference>
<organism evidence="1 2">
    <name type="scientific">Stylophora pistillata</name>
    <name type="common">Smooth cauliflower coral</name>
    <dbReference type="NCBI Taxonomy" id="50429"/>
    <lineage>
        <taxon>Eukaryota</taxon>
        <taxon>Metazoa</taxon>
        <taxon>Cnidaria</taxon>
        <taxon>Anthozoa</taxon>
        <taxon>Hexacorallia</taxon>
        <taxon>Scleractinia</taxon>
        <taxon>Astrocoeniina</taxon>
        <taxon>Pocilloporidae</taxon>
        <taxon>Stylophora</taxon>
    </lineage>
</organism>
<dbReference type="AlphaFoldDB" id="A0A2B4S1Y4"/>
<sequence>MSRDSLYNLAEELRPYIQGKATNMRSPVGVVKQVACTLYYLSDEGRLRKTANAFGLSLQVVSKIVQKVCKAITVHLGPRQHLLDYCKISHSKIKMAKSFSENPRPEQLQTRCFICLGEESPLQRTNCCKQLIHFESCFKEWFRRQLRKREVVCPHCKQPIPTDTLRSLNLHFRPSAASGRWQSAEKWVPDTVQEWDETTGYCKDPTFMTGHRILYTNALPFNESIRLPSV</sequence>
<comment type="caution">
    <text evidence="1">The sequence shown here is derived from an EMBL/GenBank/DDBJ whole genome shotgun (WGS) entry which is preliminary data.</text>
</comment>
<protein>
    <recommendedName>
        <fullName evidence="3">RING-type domain-containing protein</fullName>
    </recommendedName>
</protein>
<dbReference type="Gene3D" id="3.30.40.10">
    <property type="entry name" value="Zinc/RING finger domain, C3HC4 (zinc finger)"/>
    <property type="match status" value="1"/>
</dbReference>
<gene>
    <name evidence="1" type="ORF">AWC38_SpisGene12392</name>
</gene>
<keyword evidence="2" id="KW-1185">Reference proteome</keyword>
<evidence type="ECO:0000313" key="2">
    <source>
        <dbReference type="Proteomes" id="UP000225706"/>
    </source>
</evidence>
<reference evidence="2" key="1">
    <citation type="journal article" date="2017" name="bioRxiv">
        <title>Comparative analysis of the genomes of Stylophora pistillata and Acropora digitifera provides evidence for extensive differences between species of corals.</title>
        <authorList>
            <person name="Voolstra C.R."/>
            <person name="Li Y."/>
            <person name="Liew Y.J."/>
            <person name="Baumgarten S."/>
            <person name="Zoccola D."/>
            <person name="Flot J.-F."/>
            <person name="Tambutte S."/>
            <person name="Allemand D."/>
            <person name="Aranda M."/>
        </authorList>
    </citation>
    <scope>NUCLEOTIDE SEQUENCE [LARGE SCALE GENOMIC DNA]</scope>
</reference>
<evidence type="ECO:0008006" key="3">
    <source>
        <dbReference type="Google" id="ProtNLM"/>
    </source>
</evidence>
<proteinExistence type="predicted"/>